<dbReference type="CDD" id="cd03801">
    <property type="entry name" value="GT4_PimA-like"/>
    <property type="match status" value="1"/>
</dbReference>
<proteinExistence type="predicted"/>
<comment type="caution">
    <text evidence="1">The sequence shown here is derived from an EMBL/GenBank/DDBJ whole genome shotgun (WGS) entry which is preliminary data.</text>
</comment>
<dbReference type="PANTHER" id="PTHR12526">
    <property type="entry name" value="GLYCOSYLTRANSFERASE"/>
    <property type="match status" value="1"/>
</dbReference>
<keyword evidence="2" id="KW-1185">Reference proteome</keyword>
<dbReference type="Gene3D" id="3.40.50.2000">
    <property type="entry name" value="Glycogen Phosphorylase B"/>
    <property type="match status" value="1"/>
</dbReference>
<dbReference type="Pfam" id="PF13692">
    <property type="entry name" value="Glyco_trans_1_4"/>
    <property type="match status" value="1"/>
</dbReference>
<protein>
    <submittedName>
        <fullName evidence="1">Glycosyltransferase involved in cell wall biosynthesis</fullName>
    </submittedName>
</protein>
<dbReference type="SUPFAM" id="SSF53756">
    <property type="entry name" value="UDP-Glycosyltransferase/glycogen phosphorylase"/>
    <property type="match status" value="1"/>
</dbReference>
<dbReference type="EMBL" id="VFIA01000004">
    <property type="protein sequence ID" value="MBC3790286.1"/>
    <property type="molecule type" value="Genomic_DNA"/>
</dbReference>
<sequence>MTNRLLLFDMNPTGHHAGYMHHLIRYWHMWDIAGELIVVVSPAFLTMHPGLVALAQDAPTVHLVVISDAEEAHRISRGRLVFQMQYEWELVTQYARQWQVNQILLMYFDTFQMAFGLAQRLPCPVAGIFFRPVFHYEAWGHPPANSREKLQGWRKRQLIRLVVRRRSLKALFCLDPFVVQPLNQWAGRQVAAYLPDPVEVYPATDAEAVMLRNKLGIEPTRQVMLVFGQLDERKGLFTLVDALKRLSPDQQARWCLLLVGPVDDRIAPALATSLDTLTADTAVQLVRQHSFVSETAIQPYFSLSDLVITLYQRHIGMSAVLVRAAAAGKPVLSSDYGLMGQLVKTRQLGQVINAESPTAVADALVTFGQKSWPSNLGAMTCFAEQNQASQYARTIFDTLGWQSAR</sequence>
<name>A0ABR6W2E9_9BACT</name>
<dbReference type="RefSeq" id="WP_186736134.1">
    <property type="nucleotide sequence ID" value="NZ_VFIA01000004.1"/>
</dbReference>
<reference evidence="1 2" key="1">
    <citation type="submission" date="2019-06" db="EMBL/GenBank/DDBJ databases">
        <title>Spirosoma utsteinense sp. nov. isolated from Antarctic ice-free soils.</title>
        <authorList>
            <person name="Tahon G."/>
        </authorList>
    </citation>
    <scope>NUCLEOTIDE SEQUENCE [LARGE SCALE GENOMIC DNA]</scope>
    <source>
        <strain evidence="1 2">LMG 31447</strain>
    </source>
</reference>
<organism evidence="1 2">
    <name type="scientific">Spirosoma utsteinense</name>
    <dbReference type="NCBI Taxonomy" id="2585773"/>
    <lineage>
        <taxon>Bacteria</taxon>
        <taxon>Pseudomonadati</taxon>
        <taxon>Bacteroidota</taxon>
        <taxon>Cytophagia</taxon>
        <taxon>Cytophagales</taxon>
        <taxon>Cytophagaceae</taxon>
        <taxon>Spirosoma</taxon>
    </lineage>
</organism>
<gene>
    <name evidence="1" type="ORF">FH603_773</name>
</gene>
<dbReference type="PANTHER" id="PTHR12526:SF630">
    <property type="entry name" value="GLYCOSYLTRANSFERASE"/>
    <property type="match status" value="1"/>
</dbReference>
<accession>A0ABR6W2E9</accession>
<evidence type="ECO:0000313" key="2">
    <source>
        <dbReference type="Proteomes" id="UP000700732"/>
    </source>
</evidence>
<dbReference type="Proteomes" id="UP000700732">
    <property type="component" value="Unassembled WGS sequence"/>
</dbReference>
<evidence type="ECO:0000313" key="1">
    <source>
        <dbReference type="EMBL" id="MBC3790286.1"/>
    </source>
</evidence>